<comment type="caution">
    <text evidence="1">The sequence shown here is derived from an EMBL/GenBank/DDBJ whole genome shotgun (WGS) entry which is preliminary data.</text>
</comment>
<protein>
    <submittedName>
        <fullName evidence="1">Uncharacterized protein</fullName>
    </submittedName>
</protein>
<organism evidence="1 2">
    <name type="scientific">Pseudoteredinibacter isoporae</name>
    <dbReference type="NCBI Taxonomy" id="570281"/>
    <lineage>
        <taxon>Bacteria</taxon>
        <taxon>Pseudomonadati</taxon>
        <taxon>Pseudomonadota</taxon>
        <taxon>Gammaproteobacteria</taxon>
        <taxon>Cellvibrionales</taxon>
        <taxon>Cellvibrionaceae</taxon>
        <taxon>Pseudoteredinibacter</taxon>
    </lineage>
</organism>
<gene>
    <name evidence="1" type="ORF">HNR48_001861</name>
</gene>
<dbReference type="AlphaFoldDB" id="A0A7X0JUE8"/>
<sequence length="174" mass="19498">MSIGIVFVILAIAMVLGPVMLMKPSGRQRQLARLRQEALENGLQSRISSVPKELGSYTAAPTIAVYQKRWLDRRYTGTETLMLYRTAYSHDIHFHGVWDWQEGVTMSSMPNEALKNNLDALPDSVLAVEISTLGVGLFWLEKGCSVETLSSFYPAIMNWVEEQGMLEKNVETAS</sequence>
<reference evidence="1 2" key="1">
    <citation type="submission" date="2020-08" db="EMBL/GenBank/DDBJ databases">
        <title>Genomic Encyclopedia of Type Strains, Phase IV (KMG-IV): sequencing the most valuable type-strain genomes for metagenomic binning, comparative biology and taxonomic classification.</title>
        <authorList>
            <person name="Goeker M."/>
        </authorList>
    </citation>
    <scope>NUCLEOTIDE SEQUENCE [LARGE SCALE GENOMIC DNA]</scope>
    <source>
        <strain evidence="1 2">DSM 22368</strain>
    </source>
</reference>
<keyword evidence="2" id="KW-1185">Reference proteome</keyword>
<dbReference type="InParanoid" id="A0A7X0JUE8"/>
<dbReference type="RefSeq" id="WP_166844351.1">
    <property type="nucleotide sequence ID" value="NZ_JAAONY010000002.1"/>
</dbReference>
<dbReference type="Proteomes" id="UP000528457">
    <property type="component" value="Unassembled WGS sequence"/>
</dbReference>
<evidence type="ECO:0000313" key="2">
    <source>
        <dbReference type="Proteomes" id="UP000528457"/>
    </source>
</evidence>
<evidence type="ECO:0000313" key="1">
    <source>
        <dbReference type="EMBL" id="MBB6521576.1"/>
    </source>
</evidence>
<proteinExistence type="predicted"/>
<name>A0A7X0JUE8_9GAMM</name>
<dbReference type="EMBL" id="JACHHT010000002">
    <property type="protein sequence ID" value="MBB6521576.1"/>
    <property type="molecule type" value="Genomic_DNA"/>
</dbReference>
<accession>A0A7X0JUE8</accession>